<comment type="caution">
    <text evidence="2">The sequence shown here is derived from an EMBL/GenBank/DDBJ whole genome shotgun (WGS) entry which is preliminary data.</text>
</comment>
<evidence type="ECO:0000256" key="1">
    <source>
        <dbReference type="SAM" id="MobiDB-lite"/>
    </source>
</evidence>
<proteinExistence type="predicted"/>
<feature type="compositionally biased region" description="Polar residues" evidence="1">
    <location>
        <begin position="1"/>
        <end position="13"/>
    </location>
</feature>
<reference evidence="2" key="1">
    <citation type="submission" date="2019-12" db="EMBL/GenBank/DDBJ databases">
        <title>Genome sequencing and annotation of Brassica cretica.</title>
        <authorList>
            <person name="Studholme D.J."/>
            <person name="Sarris P."/>
        </authorList>
    </citation>
    <scope>NUCLEOTIDE SEQUENCE</scope>
    <source>
        <strain evidence="2">PFS-109/04</strain>
        <tissue evidence="2">Leaf</tissue>
    </source>
</reference>
<gene>
    <name evidence="2" type="ORF">F2Q69_00041143</name>
</gene>
<feature type="region of interest" description="Disordered" evidence="1">
    <location>
        <begin position="1"/>
        <end position="23"/>
    </location>
</feature>
<organism evidence="2 3">
    <name type="scientific">Brassica cretica</name>
    <name type="common">Mustard</name>
    <dbReference type="NCBI Taxonomy" id="69181"/>
    <lineage>
        <taxon>Eukaryota</taxon>
        <taxon>Viridiplantae</taxon>
        <taxon>Streptophyta</taxon>
        <taxon>Embryophyta</taxon>
        <taxon>Tracheophyta</taxon>
        <taxon>Spermatophyta</taxon>
        <taxon>Magnoliopsida</taxon>
        <taxon>eudicotyledons</taxon>
        <taxon>Gunneridae</taxon>
        <taxon>Pentapetalae</taxon>
        <taxon>rosids</taxon>
        <taxon>malvids</taxon>
        <taxon>Brassicales</taxon>
        <taxon>Brassicaceae</taxon>
        <taxon>Brassiceae</taxon>
        <taxon>Brassica</taxon>
    </lineage>
</organism>
<name>A0A8S9NAF1_BRACR</name>
<evidence type="ECO:0000313" key="2">
    <source>
        <dbReference type="EMBL" id="KAF3500912.1"/>
    </source>
</evidence>
<protein>
    <submittedName>
        <fullName evidence="2">Uncharacterized protein</fullName>
    </submittedName>
</protein>
<sequence>MVQPESHQTSQTGHLGGTSDRRSVQGAYLDNQKEFVYETTFKRWLTHQGVSEAWNFEKIFTDQKVMDLTNWSFSSPSSCEYQPLEVDFSPTKKRPSPEPTMGFKKDIFAFHKARNQPNLSRKNQDAINFPKPAKPTSIWESLQPIRFGSIQSYIWKPGDNLNHPEDIQMFLAAPAPRGSGGFSFTSTCLIWSLWQ</sequence>
<evidence type="ECO:0000313" key="3">
    <source>
        <dbReference type="Proteomes" id="UP000712600"/>
    </source>
</evidence>
<dbReference type="EMBL" id="QGKX02001621">
    <property type="protein sequence ID" value="KAF3500912.1"/>
    <property type="molecule type" value="Genomic_DNA"/>
</dbReference>
<accession>A0A8S9NAF1</accession>
<dbReference type="AlphaFoldDB" id="A0A8S9NAF1"/>
<dbReference type="Proteomes" id="UP000712600">
    <property type="component" value="Unassembled WGS sequence"/>
</dbReference>